<gene>
    <name evidence="1" type="ORF">IQ31_01575</name>
</gene>
<comment type="caution">
    <text evidence="1">The sequence shown here is derived from an EMBL/GenBank/DDBJ whole genome shotgun (WGS) entry which is preliminary data.</text>
</comment>
<sequence length="75" mass="8750">MKRIYFEDNGQDFLWWEINELGIVVDCSPFQSAVWTGSEVIAPDFIKVGDQLEFISKYRDGLRTLIHKVEKIVSK</sequence>
<evidence type="ECO:0000313" key="1">
    <source>
        <dbReference type="EMBL" id="TWI22170.1"/>
    </source>
</evidence>
<proteinExistence type="predicted"/>
<protein>
    <submittedName>
        <fullName evidence="1">Uncharacterized protein</fullName>
    </submittedName>
</protein>
<organism evidence="1 2">
    <name type="scientific">Sphingobacterium siyangense</name>
    <dbReference type="NCBI Taxonomy" id="459529"/>
    <lineage>
        <taxon>Bacteria</taxon>
        <taxon>Pseudomonadati</taxon>
        <taxon>Bacteroidota</taxon>
        <taxon>Sphingobacteriia</taxon>
        <taxon>Sphingobacteriales</taxon>
        <taxon>Sphingobacteriaceae</taxon>
        <taxon>Sphingobacterium</taxon>
    </lineage>
</organism>
<accession>A0A562MQP5</accession>
<dbReference type="Proteomes" id="UP000315908">
    <property type="component" value="Unassembled WGS sequence"/>
</dbReference>
<evidence type="ECO:0000313" key="2">
    <source>
        <dbReference type="Proteomes" id="UP000315908"/>
    </source>
</evidence>
<name>A0A562MQP5_9SPHI</name>
<dbReference type="AlphaFoldDB" id="A0A562MQP5"/>
<dbReference type="EMBL" id="VLKR01000006">
    <property type="protein sequence ID" value="TWI22170.1"/>
    <property type="molecule type" value="Genomic_DNA"/>
</dbReference>
<reference evidence="1 2" key="1">
    <citation type="journal article" date="2015" name="Stand. Genomic Sci.">
        <title>Genomic Encyclopedia of Bacterial and Archaeal Type Strains, Phase III: the genomes of soil and plant-associated and newly described type strains.</title>
        <authorList>
            <person name="Whitman W.B."/>
            <person name="Woyke T."/>
            <person name="Klenk H.P."/>
            <person name="Zhou Y."/>
            <person name="Lilburn T.G."/>
            <person name="Beck B.J."/>
            <person name="De Vos P."/>
            <person name="Vandamme P."/>
            <person name="Eisen J.A."/>
            <person name="Garrity G."/>
            <person name="Hugenholtz P."/>
            <person name="Kyrpides N.C."/>
        </authorList>
    </citation>
    <scope>NUCLEOTIDE SEQUENCE [LARGE SCALE GENOMIC DNA]</scope>
    <source>
        <strain evidence="1 2">CGMCC 1.6855</strain>
    </source>
</reference>